<dbReference type="EMBL" id="DVMO01000004">
    <property type="protein sequence ID" value="HIU26766.1"/>
    <property type="molecule type" value="Genomic_DNA"/>
</dbReference>
<feature type="domain" description="tRNA-specific 2-thiouridylase MnmA-like C-terminal" evidence="12">
    <location>
        <begin position="312"/>
        <end position="379"/>
    </location>
</feature>
<dbReference type="InterPro" id="IPR014729">
    <property type="entry name" value="Rossmann-like_a/b/a_fold"/>
</dbReference>
<feature type="domain" description="tRNA-specific 2-thiouridylase MnmA-like central" evidence="13">
    <location>
        <begin position="230"/>
        <end position="283"/>
    </location>
</feature>
<comment type="similarity">
    <text evidence="11">Belongs to the MnmA/TRMU family.</text>
</comment>
<evidence type="ECO:0000256" key="8">
    <source>
        <dbReference type="ARBA" id="ARBA00023157"/>
    </source>
</evidence>
<dbReference type="FunFam" id="2.30.30.280:FF:000001">
    <property type="entry name" value="tRNA-specific 2-thiouridylase MnmA"/>
    <property type="match status" value="1"/>
</dbReference>
<keyword evidence="4 11" id="KW-0819">tRNA processing</keyword>
<protein>
    <recommendedName>
        <fullName evidence="11">tRNA-specific 2-thiouridylase MnmA</fullName>
        <ecNumber evidence="11">2.8.1.13</ecNumber>
    </recommendedName>
</protein>
<feature type="active site" description="Nucleophile" evidence="11">
    <location>
        <position position="112"/>
    </location>
</feature>
<dbReference type="SUPFAM" id="SSF52402">
    <property type="entry name" value="Adenine nucleotide alpha hydrolases-like"/>
    <property type="match status" value="1"/>
</dbReference>
<feature type="binding site" evidence="11">
    <location>
        <begin position="29"/>
        <end position="36"/>
    </location>
    <ligand>
        <name>ATP</name>
        <dbReference type="ChEBI" id="CHEBI:30616"/>
    </ligand>
</feature>
<evidence type="ECO:0000256" key="1">
    <source>
        <dbReference type="ARBA" id="ARBA00022490"/>
    </source>
</evidence>
<feature type="site" description="Interaction with tRNA" evidence="11">
    <location>
        <position position="363"/>
    </location>
</feature>
<dbReference type="GO" id="GO:0002143">
    <property type="term" value="P:tRNA wobble position uridine thiolation"/>
    <property type="evidence" value="ECO:0007669"/>
    <property type="project" value="TreeGrafter"/>
</dbReference>
<dbReference type="Pfam" id="PF03054">
    <property type="entry name" value="tRNA_Me_trans"/>
    <property type="match status" value="1"/>
</dbReference>
<name>A0A9D1L7G3_9FIRM</name>
<dbReference type="EC" id="2.8.1.13" evidence="11"/>
<dbReference type="AlphaFoldDB" id="A0A9D1L7G3"/>
<dbReference type="NCBIfam" id="TIGR00420">
    <property type="entry name" value="trmU"/>
    <property type="match status" value="1"/>
</dbReference>
<keyword evidence="8" id="KW-1015">Disulfide bond</keyword>
<evidence type="ECO:0000256" key="5">
    <source>
        <dbReference type="ARBA" id="ARBA00022741"/>
    </source>
</evidence>
<dbReference type="Proteomes" id="UP000824091">
    <property type="component" value="Unassembled WGS sequence"/>
</dbReference>
<evidence type="ECO:0000256" key="7">
    <source>
        <dbReference type="ARBA" id="ARBA00022884"/>
    </source>
</evidence>
<accession>A0A9D1L7G3</accession>
<dbReference type="InterPro" id="IPR004506">
    <property type="entry name" value="MnmA-like"/>
</dbReference>
<evidence type="ECO:0000256" key="10">
    <source>
        <dbReference type="ARBA" id="ARBA00056575"/>
    </source>
</evidence>
<feature type="binding site" evidence="11">
    <location>
        <position position="136"/>
    </location>
    <ligand>
        <name>ATP</name>
        <dbReference type="ChEBI" id="CHEBI:30616"/>
    </ligand>
</feature>
<evidence type="ECO:0000313" key="15">
    <source>
        <dbReference type="Proteomes" id="UP000824091"/>
    </source>
</evidence>
<dbReference type="GO" id="GO:0103016">
    <property type="term" value="F:tRNA-uridine 2-sulfurtransferase activity"/>
    <property type="evidence" value="ECO:0007669"/>
    <property type="project" value="UniProtKB-EC"/>
</dbReference>
<feature type="region of interest" description="Interaction with tRNA" evidence="11">
    <location>
        <begin position="318"/>
        <end position="319"/>
    </location>
</feature>
<keyword evidence="2 11" id="KW-0820">tRNA-binding</keyword>
<feature type="binding site" evidence="11">
    <location>
        <position position="55"/>
    </location>
    <ligand>
        <name>ATP</name>
        <dbReference type="ChEBI" id="CHEBI:30616"/>
    </ligand>
</feature>
<keyword evidence="1 11" id="KW-0963">Cytoplasm</keyword>
<dbReference type="NCBIfam" id="NF001138">
    <property type="entry name" value="PRK00143.1"/>
    <property type="match status" value="1"/>
</dbReference>
<keyword evidence="7 11" id="KW-0694">RNA-binding</keyword>
<dbReference type="GO" id="GO:0005737">
    <property type="term" value="C:cytoplasm"/>
    <property type="evidence" value="ECO:0007669"/>
    <property type="project" value="UniProtKB-SubCell"/>
</dbReference>
<dbReference type="Pfam" id="PF20258">
    <property type="entry name" value="tRNA_Me_trans_C"/>
    <property type="match status" value="1"/>
</dbReference>
<evidence type="ECO:0000313" key="14">
    <source>
        <dbReference type="EMBL" id="HIU26766.1"/>
    </source>
</evidence>
<evidence type="ECO:0000259" key="13">
    <source>
        <dbReference type="Pfam" id="PF20259"/>
    </source>
</evidence>
<evidence type="ECO:0000256" key="4">
    <source>
        <dbReference type="ARBA" id="ARBA00022694"/>
    </source>
</evidence>
<dbReference type="Gene3D" id="3.40.50.620">
    <property type="entry name" value="HUPs"/>
    <property type="match status" value="1"/>
</dbReference>
<keyword evidence="5 11" id="KW-0547">Nucleotide-binding</keyword>
<feature type="site" description="Interaction with tRNA" evidence="11">
    <location>
        <position position="137"/>
    </location>
</feature>
<gene>
    <name evidence="11 14" type="primary">mnmA</name>
    <name evidence="14" type="ORF">IAD16_00100</name>
</gene>
<dbReference type="PANTHER" id="PTHR11933:SF5">
    <property type="entry name" value="MITOCHONDRIAL TRNA-SPECIFIC 2-THIOURIDYLASE 1"/>
    <property type="match status" value="1"/>
</dbReference>
<dbReference type="Pfam" id="PF20259">
    <property type="entry name" value="tRNA_Me_trans_M"/>
    <property type="match status" value="1"/>
</dbReference>
<dbReference type="GO" id="GO:0005524">
    <property type="term" value="F:ATP binding"/>
    <property type="evidence" value="ECO:0007669"/>
    <property type="project" value="UniProtKB-KW"/>
</dbReference>
<evidence type="ECO:0000256" key="6">
    <source>
        <dbReference type="ARBA" id="ARBA00022840"/>
    </source>
</evidence>
<dbReference type="Gene3D" id="2.30.30.280">
    <property type="entry name" value="Adenine nucleotide alpha hydrolases-like domains"/>
    <property type="match status" value="1"/>
</dbReference>
<reference evidence="14" key="2">
    <citation type="journal article" date="2021" name="PeerJ">
        <title>Extensive microbial diversity within the chicken gut microbiome revealed by metagenomics and culture.</title>
        <authorList>
            <person name="Gilroy R."/>
            <person name="Ravi A."/>
            <person name="Getino M."/>
            <person name="Pursley I."/>
            <person name="Horton D.L."/>
            <person name="Alikhan N.F."/>
            <person name="Baker D."/>
            <person name="Gharbi K."/>
            <person name="Hall N."/>
            <person name="Watson M."/>
            <person name="Adriaenssens E.M."/>
            <person name="Foster-Nyarko E."/>
            <person name="Jarju S."/>
            <person name="Secka A."/>
            <person name="Antonio M."/>
            <person name="Oren A."/>
            <person name="Chaudhuri R.R."/>
            <person name="La Ragione R."/>
            <person name="Hildebrand F."/>
            <person name="Pallen M.J."/>
        </authorList>
    </citation>
    <scope>NUCLEOTIDE SEQUENCE</scope>
    <source>
        <strain evidence="14">11300</strain>
    </source>
</reference>
<dbReference type="CDD" id="cd01998">
    <property type="entry name" value="MnmA_TRMU-like"/>
    <property type="match status" value="1"/>
</dbReference>
<sequence>MPLLKVTILKPMRTTTMEKQKNKNKVLLGLSGGVDSTAAALLLAEKGFDVTGYYFDVTGCNRQGLKEAQELAHKLGIQLICEDVSSEFNRLIINDFCDEYMSGRTPNPCVICNPQVKFRKLIEKADEIGAYHIATGHYCRIYFDKDTGLFYPKMSASKKKDQSYMLYRLGQDVLRRLIFPLGDFEDKEQIRELARSHGMENAEKKDSQEICFLGESEDHARFIGEKGFRSPAGNFVDENGNILGRHKGITSYTVGQRKGLGIALGKPAYVIRIDKENNTVVLGSNDELFKEEVICSDIFFTGLAARRFEGKKLKAKIRYTARPAECSIKVIDSGEISKDNKKVNDKKIITTFCDPQRAPAPGQSIVYYNGDIVIGGGFIV</sequence>
<feature type="active site" description="Cysteine persulfide intermediate" evidence="11">
    <location>
        <position position="211"/>
    </location>
</feature>
<comment type="caution">
    <text evidence="14">The sequence shown here is derived from an EMBL/GenBank/DDBJ whole genome shotgun (WGS) entry which is preliminary data.</text>
</comment>
<comment type="caution">
    <text evidence="11">Lacks conserved residue(s) required for the propagation of feature annotation.</text>
</comment>
<comment type="catalytic activity">
    <reaction evidence="9 11">
        <text>S-sulfanyl-L-cysteinyl-[protein] + uridine(34) in tRNA + AH2 + ATP = 2-thiouridine(34) in tRNA + L-cysteinyl-[protein] + A + AMP + diphosphate + H(+)</text>
        <dbReference type="Rhea" id="RHEA:47032"/>
        <dbReference type="Rhea" id="RHEA-COMP:10131"/>
        <dbReference type="Rhea" id="RHEA-COMP:11726"/>
        <dbReference type="Rhea" id="RHEA-COMP:11727"/>
        <dbReference type="Rhea" id="RHEA-COMP:11728"/>
        <dbReference type="ChEBI" id="CHEBI:13193"/>
        <dbReference type="ChEBI" id="CHEBI:15378"/>
        <dbReference type="ChEBI" id="CHEBI:17499"/>
        <dbReference type="ChEBI" id="CHEBI:29950"/>
        <dbReference type="ChEBI" id="CHEBI:30616"/>
        <dbReference type="ChEBI" id="CHEBI:33019"/>
        <dbReference type="ChEBI" id="CHEBI:61963"/>
        <dbReference type="ChEBI" id="CHEBI:65315"/>
        <dbReference type="ChEBI" id="CHEBI:87170"/>
        <dbReference type="ChEBI" id="CHEBI:456215"/>
        <dbReference type="EC" id="2.8.1.13"/>
    </reaction>
</comment>
<organism evidence="14 15">
    <name type="scientific">Candidatus Fimisoma avicola</name>
    <dbReference type="NCBI Taxonomy" id="2840826"/>
    <lineage>
        <taxon>Bacteria</taxon>
        <taxon>Bacillati</taxon>
        <taxon>Bacillota</taxon>
        <taxon>Clostridia</taxon>
        <taxon>Eubacteriales</taxon>
        <taxon>Candidatus Fimisoma</taxon>
    </lineage>
</organism>
<evidence type="ECO:0000259" key="12">
    <source>
        <dbReference type="Pfam" id="PF20258"/>
    </source>
</evidence>
<dbReference type="InterPro" id="IPR023382">
    <property type="entry name" value="MnmA-like_central_sf"/>
</dbReference>
<evidence type="ECO:0000256" key="11">
    <source>
        <dbReference type="HAMAP-Rule" id="MF_00144"/>
    </source>
</evidence>
<evidence type="ECO:0000256" key="2">
    <source>
        <dbReference type="ARBA" id="ARBA00022555"/>
    </source>
</evidence>
<comment type="function">
    <text evidence="10 11">Catalyzes the 2-thiolation of uridine at the wobble position (U34) of tRNA, leading to the formation of s(2)U34.</text>
</comment>
<evidence type="ECO:0000256" key="9">
    <source>
        <dbReference type="ARBA" id="ARBA00051542"/>
    </source>
</evidence>
<proteinExistence type="inferred from homology"/>
<evidence type="ECO:0000256" key="3">
    <source>
        <dbReference type="ARBA" id="ARBA00022679"/>
    </source>
</evidence>
<keyword evidence="6 11" id="KW-0067">ATP-binding</keyword>
<feature type="region of interest" description="Interaction with tRNA" evidence="11">
    <location>
        <begin position="160"/>
        <end position="162"/>
    </location>
</feature>
<dbReference type="InterPro" id="IPR046885">
    <property type="entry name" value="MnmA-like_C"/>
</dbReference>
<dbReference type="InterPro" id="IPR046884">
    <property type="entry name" value="MnmA-like_central"/>
</dbReference>
<keyword evidence="3 11" id="KW-0808">Transferase</keyword>
<dbReference type="HAMAP" id="MF_00144">
    <property type="entry name" value="tRNA_thiouridyl_MnmA"/>
    <property type="match status" value="1"/>
</dbReference>
<dbReference type="Gene3D" id="2.40.30.10">
    <property type="entry name" value="Translation factors"/>
    <property type="match status" value="1"/>
</dbReference>
<dbReference type="GO" id="GO:0000049">
    <property type="term" value="F:tRNA binding"/>
    <property type="evidence" value="ECO:0007669"/>
    <property type="project" value="UniProtKB-KW"/>
</dbReference>
<dbReference type="PANTHER" id="PTHR11933">
    <property type="entry name" value="TRNA 5-METHYLAMINOMETHYL-2-THIOURIDYLATE -METHYLTRANSFERASE"/>
    <property type="match status" value="1"/>
</dbReference>
<reference evidence="14" key="1">
    <citation type="submission" date="2020-10" db="EMBL/GenBank/DDBJ databases">
        <authorList>
            <person name="Gilroy R."/>
        </authorList>
    </citation>
    <scope>NUCLEOTIDE SEQUENCE</scope>
    <source>
        <strain evidence="14">11300</strain>
    </source>
</reference>
<comment type="subcellular location">
    <subcellularLocation>
        <location evidence="11">Cytoplasm</location>
    </subcellularLocation>
</comment>